<feature type="domain" description="Uracil-DNA glycosylase-like" evidence="1">
    <location>
        <begin position="8"/>
        <end position="163"/>
    </location>
</feature>
<dbReference type="SMART" id="SM00987">
    <property type="entry name" value="UreE_C"/>
    <property type="match status" value="1"/>
</dbReference>
<dbReference type="Gene3D" id="3.40.470.10">
    <property type="entry name" value="Uracil-DNA glycosylase-like domain"/>
    <property type="match status" value="1"/>
</dbReference>
<evidence type="ECO:0000313" key="3">
    <source>
        <dbReference type="Proteomes" id="UP000325372"/>
    </source>
</evidence>
<accession>A0A5N0T471</accession>
<dbReference type="InterPro" id="IPR026353">
    <property type="entry name" value="Hypoxan-DNA_Glyclase"/>
</dbReference>
<dbReference type="AlphaFoldDB" id="A0A5N0T471"/>
<organism evidence="2 3">
    <name type="scientific">Marinihelvus fidelis</name>
    <dbReference type="NCBI Taxonomy" id="2613842"/>
    <lineage>
        <taxon>Bacteria</taxon>
        <taxon>Pseudomonadati</taxon>
        <taxon>Pseudomonadota</taxon>
        <taxon>Gammaproteobacteria</taxon>
        <taxon>Chromatiales</taxon>
        <taxon>Wenzhouxiangellaceae</taxon>
        <taxon>Marinihelvus</taxon>
    </lineage>
</organism>
<proteinExistence type="predicted"/>
<dbReference type="EC" id="3.2.2.15" evidence="2"/>
<evidence type="ECO:0000313" key="2">
    <source>
        <dbReference type="EMBL" id="KAA9129651.1"/>
    </source>
</evidence>
<evidence type="ECO:0000259" key="1">
    <source>
        <dbReference type="SMART" id="SM00986"/>
    </source>
</evidence>
<dbReference type="Pfam" id="PF03167">
    <property type="entry name" value="UDG"/>
    <property type="match status" value="1"/>
</dbReference>
<dbReference type="InterPro" id="IPR005122">
    <property type="entry name" value="Uracil-DNA_glycosylase-like"/>
</dbReference>
<dbReference type="EMBL" id="VYXP01000013">
    <property type="protein sequence ID" value="KAA9129651.1"/>
    <property type="molecule type" value="Genomic_DNA"/>
</dbReference>
<keyword evidence="2" id="KW-0326">Glycosidase</keyword>
<dbReference type="RefSeq" id="WP_150865519.1">
    <property type="nucleotide sequence ID" value="NZ_VYXP01000013.1"/>
</dbReference>
<dbReference type="NCBIfam" id="TIGR04274">
    <property type="entry name" value="hypoxanDNAglyco"/>
    <property type="match status" value="1"/>
</dbReference>
<protein>
    <submittedName>
        <fullName evidence="2">DNA-deoxyinosine glycosylase</fullName>
        <ecNumber evidence="2">3.2.2.15</ecNumber>
    </submittedName>
</protein>
<dbReference type="CDD" id="cd10032">
    <property type="entry name" value="UDG-F6_HDG"/>
    <property type="match status" value="1"/>
</dbReference>
<keyword evidence="2" id="KW-0378">Hydrolase</keyword>
<sequence>MSAVRSFAPIADPSARLLVLGSMPGVASLQTGQYYAHPRNAFWPIMGQLFGFDAAAPYPVRVESLKAAGVAVWDVLQACVRPGSLDSAIETGSRVPNDFPAFFAAHPDIACVAFNGAEAEKSFNRLVLPGLGAHAFRLVRLPSSSPAHAVSLAAKTDAWGRIIRGQ</sequence>
<gene>
    <name evidence="2" type="ORF">F3N42_14905</name>
</gene>
<comment type="caution">
    <text evidence="2">The sequence shown here is derived from an EMBL/GenBank/DDBJ whole genome shotgun (WGS) entry which is preliminary data.</text>
</comment>
<name>A0A5N0T471_9GAMM</name>
<reference evidence="2 3" key="1">
    <citation type="submission" date="2019-09" db="EMBL/GenBank/DDBJ databases">
        <title>Wenzhouxiangella sp. Genome sequencing and assembly.</title>
        <authorList>
            <person name="Zhang R."/>
        </authorList>
    </citation>
    <scope>NUCLEOTIDE SEQUENCE [LARGE SCALE GENOMIC DNA]</scope>
    <source>
        <strain evidence="2 3">W260</strain>
    </source>
</reference>
<dbReference type="SMART" id="SM00986">
    <property type="entry name" value="UDG"/>
    <property type="match status" value="1"/>
</dbReference>
<keyword evidence="3" id="KW-1185">Reference proteome</keyword>
<dbReference type="InterPro" id="IPR036895">
    <property type="entry name" value="Uracil-DNA_glycosylase-like_sf"/>
</dbReference>
<dbReference type="Proteomes" id="UP000325372">
    <property type="component" value="Unassembled WGS sequence"/>
</dbReference>
<dbReference type="SUPFAM" id="SSF52141">
    <property type="entry name" value="Uracil-DNA glycosylase-like"/>
    <property type="match status" value="1"/>
</dbReference>
<dbReference type="GO" id="GO:0033958">
    <property type="term" value="F:DNA-deoxyinosine glycosylase activity"/>
    <property type="evidence" value="ECO:0007669"/>
    <property type="project" value="UniProtKB-EC"/>
</dbReference>